<evidence type="ECO:0000313" key="2">
    <source>
        <dbReference type="Proteomes" id="UP000634136"/>
    </source>
</evidence>
<dbReference type="EMBL" id="JAAIUW010000006">
    <property type="protein sequence ID" value="KAF7826248.1"/>
    <property type="molecule type" value="Genomic_DNA"/>
</dbReference>
<gene>
    <name evidence="1" type="ORF">G2W53_017412</name>
</gene>
<evidence type="ECO:0000313" key="1">
    <source>
        <dbReference type="EMBL" id="KAF7826248.1"/>
    </source>
</evidence>
<dbReference type="Proteomes" id="UP000634136">
    <property type="component" value="Unassembled WGS sequence"/>
</dbReference>
<proteinExistence type="predicted"/>
<comment type="caution">
    <text evidence="1">The sequence shown here is derived from an EMBL/GenBank/DDBJ whole genome shotgun (WGS) entry which is preliminary data.</text>
</comment>
<sequence>MGNACFGGRMRSDDDVRVRRLKVRMTRRQLRELMAKATAEKGVADYNSELGRLVFQEYSSTPKPTFPPPIHLLPTHTPRPSSRCPFTLTPIQEHSHLWPGQKWQVGK</sequence>
<name>A0A834WMF0_9FABA</name>
<accession>A0A834WMF0</accession>
<organism evidence="1 2">
    <name type="scientific">Senna tora</name>
    <dbReference type="NCBI Taxonomy" id="362788"/>
    <lineage>
        <taxon>Eukaryota</taxon>
        <taxon>Viridiplantae</taxon>
        <taxon>Streptophyta</taxon>
        <taxon>Embryophyta</taxon>
        <taxon>Tracheophyta</taxon>
        <taxon>Spermatophyta</taxon>
        <taxon>Magnoliopsida</taxon>
        <taxon>eudicotyledons</taxon>
        <taxon>Gunneridae</taxon>
        <taxon>Pentapetalae</taxon>
        <taxon>rosids</taxon>
        <taxon>fabids</taxon>
        <taxon>Fabales</taxon>
        <taxon>Fabaceae</taxon>
        <taxon>Caesalpinioideae</taxon>
        <taxon>Cassia clade</taxon>
        <taxon>Senna</taxon>
    </lineage>
</organism>
<dbReference type="AlphaFoldDB" id="A0A834WMF0"/>
<keyword evidence="2" id="KW-1185">Reference proteome</keyword>
<reference evidence="1" key="1">
    <citation type="submission" date="2020-09" db="EMBL/GenBank/DDBJ databases">
        <title>Genome-Enabled Discovery of Anthraquinone Biosynthesis in Senna tora.</title>
        <authorList>
            <person name="Kang S.-H."/>
            <person name="Pandey R.P."/>
            <person name="Lee C.-M."/>
            <person name="Sim J.-S."/>
            <person name="Jeong J.-T."/>
            <person name="Choi B.-S."/>
            <person name="Jung M."/>
            <person name="Ginzburg D."/>
            <person name="Zhao K."/>
            <person name="Won S.Y."/>
            <person name="Oh T.-J."/>
            <person name="Yu Y."/>
            <person name="Kim N.-H."/>
            <person name="Lee O.R."/>
            <person name="Lee T.-H."/>
            <person name="Bashyal P."/>
            <person name="Kim T.-S."/>
            <person name="Lee W.-H."/>
            <person name="Kawkins C."/>
            <person name="Kim C.-K."/>
            <person name="Kim J.S."/>
            <person name="Ahn B.O."/>
            <person name="Rhee S.Y."/>
            <person name="Sohng J.K."/>
        </authorList>
    </citation>
    <scope>NUCLEOTIDE SEQUENCE</scope>
    <source>
        <tissue evidence="1">Leaf</tissue>
    </source>
</reference>
<protein>
    <submittedName>
        <fullName evidence="1">Uncharacterized protein</fullName>
    </submittedName>
</protein>